<proteinExistence type="predicted"/>
<dbReference type="EMBL" id="JBBBZM010000120">
    <property type="protein sequence ID" value="KAL0633599.1"/>
    <property type="molecule type" value="Genomic_DNA"/>
</dbReference>
<organism evidence="2 3">
    <name type="scientific">Discina gigas</name>
    <dbReference type="NCBI Taxonomy" id="1032678"/>
    <lineage>
        <taxon>Eukaryota</taxon>
        <taxon>Fungi</taxon>
        <taxon>Dikarya</taxon>
        <taxon>Ascomycota</taxon>
        <taxon>Pezizomycotina</taxon>
        <taxon>Pezizomycetes</taxon>
        <taxon>Pezizales</taxon>
        <taxon>Discinaceae</taxon>
        <taxon>Discina</taxon>
    </lineage>
</organism>
<keyword evidence="3" id="KW-1185">Reference proteome</keyword>
<reference evidence="2 3" key="1">
    <citation type="submission" date="2024-02" db="EMBL/GenBank/DDBJ databases">
        <title>Discinaceae phylogenomics.</title>
        <authorList>
            <person name="Dirks A.C."/>
            <person name="James T.Y."/>
        </authorList>
    </citation>
    <scope>NUCLEOTIDE SEQUENCE [LARGE SCALE GENOMIC DNA]</scope>
    <source>
        <strain evidence="2 3">ACD0624</strain>
    </source>
</reference>
<feature type="region of interest" description="Disordered" evidence="1">
    <location>
        <begin position="112"/>
        <end position="141"/>
    </location>
</feature>
<name>A0ABR3GCE4_9PEZI</name>
<accession>A0ABR3GCE4</accession>
<comment type="caution">
    <text evidence="2">The sequence shown here is derived from an EMBL/GenBank/DDBJ whole genome shotgun (WGS) entry which is preliminary data.</text>
</comment>
<sequence>MQKKPTSFILYKLLFPTPGTKDPRDFDDFITRLIVPEIRAEIISWYGFVPNEVELETLYPGWDYTNRNVRMRLGRYPCHKRLFRAFEKADLSNYEIDAVATWFGSKHEKMMHEREWGSSSRELSEGDLESELEDYSDEYSA</sequence>
<evidence type="ECO:0000313" key="2">
    <source>
        <dbReference type="EMBL" id="KAL0633599.1"/>
    </source>
</evidence>
<protein>
    <submittedName>
        <fullName evidence="2">Uncharacterized protein</fullName>
    </submittedName>
</protein>
<gene>
    <name evidence="2" type="ORF">Q9L58_007489</name>
</gene>
<evidence type="ECO:0000256" key="1">
    <source>
        <dbReference type="SAM" id="MobiDB-lite"/>
    </source>
</evidence>
<feature type="compositionally biased region" description="Acidic residues" evidence="1">
    <location>
        <begin position="125"/>
        <end position="141"/>
    </location>
</feature>
<dbReference type="Proteomes" id="UP001447188">
    <property type="component" value="Unassembled WGS sequence"/>
</dbReference>
<evidence type="ECO:0000313" key="3">
    <source>
        <dbReference type="Proteomes" id="UP001447188"/>
    </source>
</evidence>